<organism evidence="2 3">
    <name type="scientific">Friedmanniella luteola</name>
    <dbReference type="NCBI Taxonomy" id="546871"/>
    <lineage>
        <taxon>Bacteria</taxon>
        <taxon>Bacillati</taxon>
        <taxon>Actinomycetota</taxon>
        <taxon>Actinomycetes</taxon>
        <taxon>Propionibacteriales</taxon>
        <taxon>Nocardioidaceae</taxon>
        <taxon>Friedmanniella</taxon>
    </lineage>
</organism>
<accession>A0A1H1WUF3</accession>
<proteinExistence type="predicted"/>
<evidence type="ECO:0000313" key="3">
    <source>
        <dbReference type="Proteomes" id="UP000199092"/>
    </source>
</evidence>
<evidence type="ECO:0000313" key="2">
    <source>
        <dbReference type="EMBL" id="SDS99976.1"/>
    </source>
</evidence>
<dbReference type="Proteomes" id="UP000199092">
    <property type="component" value="Chromosome I"/>
</dbReference>
<reference evidence="2 3" key="1">
    <citation type="submission" date="2016-10" db="EMBL/GenBank/DDBJ databases">
        <authorList>
            <person name="de Groot N.N."/>
        </authorList>
    </citation>
    <scope>NUCLEOTIDE SEQUENCE [LARGE SCALE GENOMIC DNA]</scope>
    <source>
        <strain evidence="2 3">DSM 21741</strain>
    </source>
</reference>
<dbReference type="EMBL" id="LT629749">
    <property type="protein sequence ID" value="SDS99976.1"/>
    <property type="molecule type" value="Genomic_DNA"/>
</dbReference>
<gene>
    <name evidence="2" type="ORF">SAMN04488543_2814</name>
</gene>
<feature type="compositionally biased region" description="Low complexity" evidence="1">
    <location>
        <begin position="51"/>
        <end position="63"/>
    </location>
</feature>
<feature type="region of interest" description="Disordered" evidence="1">
    <location>
        <begin position="48"/>
        <end position="88"/>
    </location>
</feature>
<protein>
    <submittedName>
        <fullName evidence="2">Uncharacterized protein</fullName>
    </submittedName>
</protein>
<keyword evidence="3" id="KW-1185">Reference proteome</keyword>
<dbReference type="RefSeq" id="WP_172826077.1">
    <property type="nucleotide sequence ID" value="NZ_LT629749.1"/>
</dbReference>
<sequence>MTPPPITRRRQHRRLLLAAFALAIVTVVLVVELGPPPADVGRELTEQQVLPAASPQTSSSTASSRRDAIAAEPMPSVRPADSRPTTTVPQTAGVVEVPPASVVGPAGVPSGFPRTPEGAVGQLAALVARVLEQMSLPRTAAIHEAWVLPGAVPAEGWELTGHVRAFLTAAGASTELGAAGEVAAVPAAGLVKGTDGPDWVLACVLLEVRATVVVEARMGFGHCERQQWHPDRPPSATDRTRDGTAELGRWMVAPGAPPAVAPSTWPGSEASRRAGWRPWAELVWSDLPVEDR</sequence>
<feature type="region of interest" description="Disordered" evidence="1">
    <location>
        <begin position="254"/>
        <end position="274"/>
    </location>
</feature>
<evidence type="ECO:0000256" key="1">
    <source>
        <dbReference type="SAM" id="MobiDB-lite"/>
    </source>
</evidence>
<dbReference type="AlphaFoldDB" id="A0A1H1WUF3"/>
<dbReference type="STRING" id="546871.SAMN04488543_2814"/>
<name>A0A1H1WUF3_9ACTN</name>